<dbReference type="RefSeq" id="XP_054856099.1">
    <property type="nucleotide sequence ID" value="XM_055000124.1"/>
</dbReference>
<feature type="domain" description="SH2" evidence="5">
    <location>
        <begin position="45"/>
        <end position="138"/>
    </location>
</feature>
<accession>A0AA97LHZ9</accession>
<dbReference type="InterPro" id="IPR003123">
    <property type="entry name" value="VPS9"/>
</dbReference>
<dbReference type="Pfam" id="PF02204">
    <property type="entry name" value="VPS9"/>
    <property type="match status" value="1"/>
</dbReference>
<evidence type="ECO:0000256" key="2">
    <source>
        <dbReference type="ARBA" id="ARBA00022468"/>
    </source>
</evidence>
<dbReference type="PANTHER" id="PTHR23101">
    <property type="entry name" value="RAB GDP/GTP EXCHANGE FACTOR"/>
    <property type="match status" value="1"/>
</dbReference>
<feature type="region of interest" description="Disordered" evidence="4">
    <location>
        <begin position="301"/>
        <end position="321"/>
    </location>
</feature>
<dbReference type="SUPFAM" id="SSF55550">
    <property type="entry name" value="SH2 domain"/>
    <property type="match status" value="1"/>
</dbReference>
<dbReference type="GO" id="GO:0016192">
    <property type="term" value="P:vesicle-mediated transport"/>
    <property type="evidence" value="ECO:0007669"/>
    <property type="project" value="InterPro"/>
</dbReference>
<proteinExistence type="inferred from homology"/>
<feature type="domain" description="VPS9" evidence="7">
    <location>
        <begin position="520"/>
        <end position="664"/>
    </location>
</feature>
<dbReference type="GO" id="GO:0005085">
    <property type="term" value="F:guanyl-nucleotide exchange factor activity"/>
    <property type="evidence" value="ECO:0007669"/>
    <property type="project" value="InterPro"/>
</dbReference>
<dbReference type="Gene3D" id="3.30.505.10">
    <property type="entry name" value="SH2 domain"/>
    <property type="match status" value="1"/>
</dbReference>
<dbReference type="GO" id="GO:0031267">
    <property type="term" value="F:small GTPase binding"/>
    <property type="evidence" value="ECO:0007669"/>
    <property type="project" value="TreeGrafter"/>
</dbReference>
<dbReference type="Proteomes" id="UP001190640">
    <property type="component" value="Chromosome 15"/>
</dbReference>
<dbReference type="PROSITE" id="PS51205">
    <property type="entry name" value="VPS9"/>
    <property type="match status" value="1"/>
</dbReference>
<evidence type="ECO:0000259" key="7">
    <source>
        <dbReference type="PROSITE" id="PS51205"/>
    </source>
</evidence>
<dbReference type="InterPro" id="IPR000980">
    <property type="entry name" value="SH2"/>
</dbReference>
<sequence length="817" mass="89531">MSDTVPSDQRGLVDNVSSSQQTLINGKRDSFRSLLDRLSATRSVWELLDVHPQQATELLTGRPAGTFIVTRNVVGDARVISIRTQEEATDAIRCFSILEENSAVHLEGSHLRFRDLLELVSFHTVSRDILPDRLRIPDAFQLSCKPELDALAALGTKFWTMPLKLGTGLASAVEGSLGSSGEPREPRQPVGSIQATSEHGALCIVNPLFLSVHGEACWLNSVPSLCRANSARGTLRLRNGQGSSEDSGSAAVPRRQESGESLDQLETSEEEGVMEKGGSVPHSSSVRRKFLLRSLACTNSGNVSEELPPSPDPPQKEGRSPHRVSWIEAAPATASPRWPLAESGSRSSLLDEPLVLPPIPELDSLSLSSMEDEGDSLPLTASRKKRSSSAILTYKVLHHLSAVGSTLSGLLSVERRISNRVQELAQEPTSYLGGLVQSFVGHILRGAGMRHSTSTDMLQEIRQMISNLKGYLCESSELRAICEHSEVEEVDLASVVEAALYKCILKPLRDSIYAQLLDFHTRDGSLGRLREHQATMIRQSLAELGVTAGVPDGAGLERIQGKLSLMHQAYSPKKKETQMLKVCKVLYEAMNQTAGRTEPFGADDFLPVLTYVLLNCDIVLVQLDVEYIMELMDPSQLQGEGGYYLTTWFGVLYHIANFQPAAMVTRQISAEAQRSIHQWHRRRTIYHHHAHRGQSQNILYVSFHEPFNNQKSISVPVDMTTASICEVCAKKYDVPNPEAYGLFLVSGDSSQLLADDSCPRRLHLDILQAQGPPISFIYKPKGGVLPAAVLSSLQKPDSLTEAQEPFKSTDTGQSAAD</sequence>
<keyword evidence="2" id="KW-0343">GTPase activation</keyword>
<dbReference type="InterPro" id="IPR000159">
    <property type="entry name" value="RA_dom"/>
</dbReference>
<dbReference type="SMART" id="SM00314">
    <property type="entry name" value="RA"/>
    <property type="match status" value="1"/>
</dbReference>
<keyword evidence="8" id="KW-1185">Reference proteome</keyword>
<dbReference type="InterPro" id="IPR036860">
    <property type="entry name" value="SH2_dom_sf"/>
</dbReference>
<evidence type="ECO:0000256" key="4">
    <source>
        <dbReference type="SAM" id="MobiDB-lite"/>
    </source>
</evidence>
<organism evidence="8 9">
    <name type="scientific">Eublepharis macularius</name>
    <name type="common">Leopard gecko</name>
    <name type="synonym">Cyrtodactylus macularius</name>
    <dbReference type="NCBI Taxonomy" id="481883"/>
    <lineage>
        <taxon>Eukaryota</taxon>
        <taxon>Metazoa</taxon>
        <taxon>Chordata</taxon>
        <taxon>Craniata</taxon>
        <taxon>Vertebrata</taxon>
        <taxon>Euteleostomi</taxon>
        <taxon>Lepidosauria</taxon>
        <taxon>Squamata</taxon>
        <taxon>Bifurcata</taxon>
        <taxon>Gekkota</taxon>
        <taxon>Eublepharidae</taxon>
        <taxon>Eublepharinae</taxon>
        <taxon>Eublepharis</taxon>
    </lineage>
</organism>
<dbReference type="Pfam" id="PF00788">
    <property type="entry name" value="RA"/>
    <property type="match status" value="1"/>
</dbReference>
<feature type="domain" description="Ras-associating" evidence="6">
    <location>
        <begin position="700"/>
        <end position="783"/>
    </location>
</feature>
<evidence type="ECO:0000313" key="8">
    <source>
        <dbReference type="Proteomes" id="UP001190640"/>
    </source>
</evidence>
<name>A0AA97LHZ9_EUBMA</name>
<dbReference type="Gene3D" id="1.20.1050.80">
    <property type="entry name" value="VPS9 domain"/>
    <property type="match status" value="1"/>
</dbReference>
<dbReference type="InterPro" id="IPR045046">
    <property type="entry name" value="Vps9-like"/>
</dbReference>
<dbReference type="Pfam" id="PF23268">
    <property type="entry name" value="RIN1"/>
    <property type="match status" value="1"/>
</dbReference>
<dbReference type="PROSITE" id="PS50200">
    <property type="entry name" value="RA"/>
    <property type="match status" value="1"/>
</dbReference>
<dbReference type="GO" id="GO:0005829">
    <property type="term" value="C:cytosol"/>
    <property type="evidence" value="ECO:0007669"/>
    <property type="project" value="TreeGrafter"/>
</dbReference>
<dbReference type="SUPFAM" id="SSF109993">
    <property type="entry name" value="VPS9 domain"/>
    <property type="match status" value="1"/>
</dbReference>
<dbReference type="AlphaFoldDB" id="A0AA97LHZ9"/>
<feature type="region of interest" description="Disordered" evidence="4">
    <location>
        <begin position="796"/>
        <end position="817"/>
    </location>
</feature>
<dbReference type="GeneID" id="129343742"/>
<dbReference type="InterPro" id="IPR037191">
    <property type="entry name" value="VPS9_dom_sf"/>
</dbReference>
<comment type="similarity">
    <text evidence="1">Belongs to the RIN (Ras interaction/interference) family.</text>
</comment>
<evidence type="ECO:0000256" key="1">
    <source>
        <dbReference type="ARBA" id="ARBA00006919"/>
    </source>
</evidence>
<dbReference type="GO" id="GO:0005096">
    <property type="term" value="F:GTPase activator activity"/>
    <property type="evidence" value="ECO:0007669"/>
    <property type="project" value="UniProtKB-KW"/>
</dbReference>
<protein>
    <submittedName>
        <fullName evidence="9">Ras and Rab interactor-like protein</fullName>
    </submittedName>
</protein>
<dbReference type="GO" id="GO:0030139">
    <property type="term" value="C:endocytic vesicle"/>
    <property type="evidence" value="ECO:0007669"/>
    <property type="project" value="TreeGrafter"/>
</dbReference>
<evidence type="ECO:0000256" key="3">
    <source>
        <dbReference type="PROSITE-ProRule" id="PRU00191"/>
    </source>
</evidence>
<dbReference type="GO" id="GO:0007165">
    <property type="term" value="P:signal transduction"/>
    <property type="evidence" value="ECO:0007669"/>
    <property type="project" value="InterPro"/>
</dbReference>
<dbReference type="SMART" id="SM00167">
    <property type="entry name" value="VPS9"/>
    <property type="match status" value="1"/>
</dbReference>
<evidence type="ECO:0000259" key="6">
    <source>
        <dbReference type="PROSITE" id="PS50200"/>
    </source>
</evidence>
<feature type="region of interest" description="Disordered" evidence="4">
    <location>
        <begin position="174"/>
        <end position="193"/>
    </location>
</feature>
<dbReference type="PANTHER" id="PTHR23101:SF72">
    <property type="entry name" value="RAS AND RAB INTERACTOR-LIKE PROTEIN"/>
    <property type="match status" value="1"/>
</dbReference>
<reference evidence="9" key="1">
    <citation type="submission" date="2025-08" db="UniProtKB">
        <authorList>
            <consortium name="RefSeq"/>
        </authorList>
    </citation>
    <scope>IDENTIFICATION</scope>
    <source>
        <tissue evidence="9">Blood</tissue>
    </source>
</reference>
<dbReference type="CTD" id="126432"/>
<dbReference type="KEGG" id="emc:129343742"/>
<evidence type="ECO:0000259" key="5">
    <source>
        <dbReference type="PROSITE" id="PS50001"/>
    </source>
</evidence>
<feature type="region of interest" description="Disordered" evidence="4">
    <location>
        <begin position="236"/>
        <end position="285"/>
    </location>
</feature>
<evidence type="ECO:0000313" key="9">
    <source>
        <dbReference type="RefSeq" id="XP_054856099.1"/>
    </source>
</evidence>
<dbReference type="PROSITE" id="PS50001">
    <property type="entry name" value="SH2"/>
    <property type="match status" value="1"/>
</dbReference>
<gene>
    <name evidence="9" type="primary">RINL</name>
</gene>
<keyword evidence="3" id="KW-0727">SH2 domain</keyword>